<dbReference type="WBParaSite" id="ACRNAN_scaffold9720.g22741.t1">
    <property type="protein sequence ID" value="ACRNAN_scaffold9720.g22741.t1"/>
    <property type="gene ID" value="ACRNAN_scaffold9720.g22741"/>
</dbReference>
<proteinExistence type="predicted"/>
<feature type="compositionally biased region" description="Basic and acidic residues" evidence="1">
    <location>
        <begin position="216"/>
        <end position="231"/>
    </location>
</feature>
<sequence length="349" mass="38838">MSMKPASGILNGITSSFPDENILDDEKKLFKEENFKPPKLQRRPHILIMERKRPADELVPNISDSLISHVISSFEKSLKKLESGIHVESRPSSSSNLSVHPKEESIQKKVEKIKEESVDKKRRLPPTSAKGEASKRKKLDTSTSMPENKSEDNNLLKKYGLSLVMVEIDRIPAHLLALARGKSGSTKIDTLKEKMKPVKTKEDLKPSLKQVLSGGKSKESKTKRKSNEIHSDSGSPPSSADERSRPSSPVALKEKKLPNLSVRRNCITCGKTIESTYNSAASETAYCSSRCITLKVEEVRKLVNPDEKIMCMSEKGTITAGKDCPTISELEHFIIHNPNYHPVVNTTKS</sequence>
<feature type="compositionally biased region" description="Basic and acidic residues" evidence="1">
    <location>
        <begin position="189"/>
        <end position="206"/>
    </location>
</feature>
<dbReference type="AlphaFoldDB" id="A0A914ENC9"/>
<feature type="compositionally biased region" description="Basic and acidic residues" evidence="1">
    <location>
        <begin position="100"/>
        <end position="119"/>
    </location>
</feature>
<keyword evidence="2" id="KW-1185">Reference proteome</keyword>
<evidence type="ECO:0000313" key="3">
    <source>
        <dbReference type="WBParaSite" id="ACRNAN_scaffold9720.g22741.t1"/>
    </source>
</evidence>
<organism evidence="2 3">
    <name type="scientific">Acrobeloides nanus</name>
    <dbReference type="NCBI Taxonomy" id="290746"/>
    <lineage>
        <taxon>Eukaryota</taxon>
        <taxon>Metazoa</taxon>
        <taxon>Ecdysozoa</taxon>
        <taxon>Nematoda</taxon>
        <taxon>Chromadorea</taxon>
        <taxon>Rhabditida</taxon>
        <taxon>Tylenchina</taxon>
        <taxon>Cephalobomorpha</taxon>
        <taxon>Cephaloboidea</taxon>
        <taxon>Cephalobidae</taxon>
        <taxon>Acrobeloides</taxon>
    </lineage>
</organism>
<protein>
    <submittedName>
        <fullName evidence="3">Uncharacterized protein</fullName>
    </submittedName>
</protein>
<dbReference type="Proteomes" id="UP000887540">
    <property type="component" value="Unplaced"/>
</dbReference>
<name>A0A914ENC9_9BILA</name>
<reference evidence="3" key="1">
    <citation type="submission" date="2022-11" db="UniProtKB">
        <authorList>
            <consortium name="WormBaseParasite"/>
        </authorList>
    </citation>
    <scope>IDENTIFICATION</scope>
</reference>
<accession>A0A914ENC9</accession>
<feature type="region of interest" description="Disordered" evidence="1">
    <location>
        <begin position="85"/>
        <end position="152"/>
    </location>
</feature>
<evidence type="ECO:0000313" key="2">
    <source>
        <dbReference type="Proteomes" id="UP000887540"/>
    </source>
</evidence>
<evidence type="ECO:0000256" key="1">
    <source>
        <dbReference type="SAM" id="MobiDB-lite"/>
    </source>
</evidence>
<feature type="region of interest" description="Disordered" evidence="1">
    <location>
        <begin position="188"/>
        <end position="255"/>
    </location>
</feature>